<dbReference type="Proteomes" id="UP001231362">
    <property type="component" value="Unassembled WGS sequence"/>
</dbReference>
<organism evidence="1 2">
    <name type="scientific">Anoxybacillus andreesenii</name>
    <dbReference type="NCBI Taxonomy" id="1325932"/>
    <lineage>
        <taxon>Bacteria</taxon>
        <taxon>Bacillati</taxon>
        <taxon>Bacillota</taxon>
        <taxon>Bacilli</taxon>
        <taxon>Bacillales</taxon>
        <taxon>Anoxybacillaceae</taxon>
        <taxon>Anoxybacillus</taxon>
    </lineage>
</organism>
<accession>A0ABT9V6B3</accession>
<proteinExistence type="predicted"/>
<name>A0ABT9V6B3_9BACL</name>
<reference evidence="1 2" key="1">
    <citation type="submission" date="2023-07" db="EMBL/GenBank/DDBJ databases">
        <title>Genomic Encyclopedia of Type Strains, Phase IV (KMG-IV): sequencing the most valuable type-strain genomes for metagenomic binning, comparative biology and taxonomic classification.</title>
        <authorList>
            <person name="Goeker M."/>
        </authorList>
    </citation>
    <scope>NUCLEOTIDE SEQUENCE [LARGE SCALE GENOMIC DNA]</scope>
    <source>
        <strain evidence="1 2">DSM 23948</strain>
    </source>
</reference>
<comment type="caution">
    <text evidence="1">The sequence shown here is derived from an EMBL/GenBank/DDBJ whole genome shotgun (WGS) entry which is preliminary data.</text>
</comment>
<gene>
    <name evidence="1" type="ORF">J2S07_002803</name>
</gene>
<keyword evidence="2" id="KW-1185">Reference proteome</keyword>
<sequence length="292" mass="34385">MKKYKVKNFVYHTLPSKEVVVQNQKGVVKITNQSLIRLISDIDKNQKNFIFHEELAGYMYESTDAAINFLKQYGIIESFTESINFNVKRLQIISNNSIVEEHLMHSFNLLKNEQIIEVINNRDLKADFFENDLVIVFLNPYDKQIVEQIFNKLKNNGNCLLLMTYMYNNQFYIDNLYSPKWKNPCHKCHMGFIESQLRISDSGNLSYQALIDILYHEDNSFKVESQISTITLLNIITLIFNRLDKLVFRTNGNILFYGESLEDINSSTMFDPQNKKIYNDTSIHWELCDCYE</sequence>
<evidence type="ECO:0000313" key="2">
    <source>
        <dbReference type="Proteomes" id="UP001231362"/>
    </source>
</evidence>
<dbReference type="InterPro" id="IPR030956">
    <property type="entry name" value="McbB"/>
</dbReference>
<dbReference type="NCBIfam" id="TIGR04424">
    <property type="entry name" value="metallo_McbB"/>
    <property type="match status" value="1"/>
</dbReference>
<dbReference type="RefSeq" id="WP_307150987.1">
    <property type="nucleotide sequence ID" value="NZ_JAUSTU010000012.1"/>
</dbReference>
<protein>
    <submittedName>
        <fullName evidence="1">McbB family protein</fullName>
    </submittedName>
</protein>
<evidence type="ECO:0000313" key="1">
    <source>
        <dbReference type="EMBL" id="MDQ0156483.1"/>
    </source>
</evidence>
<dbReference type="EMBL" id="JAUSTU010000012">
    <property type="protein sequence ID" value="MDQ0156483.1"/>
    <property type="molecule type" value="Genomic_DNA"/>
</dbReference>